<comment type="caution">
    <text evidence="9">The sequence shown here is derived from an EMBL/GenBank/DDBJ whole genome shotgun (WGS) entry which is preliminary data.</text>
</comment>
<dbReference type="GO" id="GO:0001682">
    <property type="term" value="P:tRNA 5'-leader removal"/>
    <property type="evidence" value="ECO:0007669"/>
    <property type="project" value="UniProtKB-UniRule"/>
</dbReference>
<evidence type="ECO:0000256" key="1">
    <source>
        <dbReference type="ARBA" id="ARBA00002663"/>
    </source>
</evidence>
<dbReference type="GO" id="GO:0030677">
    <property type="term" value="C:ribonuclease P complex"/>
    <property type="evidence" value="ECO:0007669"/>
    <property type="project" value="TreeGrafter"/>
</dbReference>
<dbReference type="RefSeq" id="WP_253360638.1">
    <property type="nucleotide sequence ID" value="NZ_JAIULA010000011.1"/>
</dbReference>
<dbReference type="EMBL" id="JAIULA010000011">
    <property type="protein sequence ID" value="MCP0887081.1"/>
    <property type="molecule type" value="Genomic_DNA"/>
</dbReference>
<organism evidence="9 10">
    <name type="scientific">Ligilactobacillus ubinensis</name>
    <dbReference type="NCBI Taxonomy" id="2876789"/>
    <lineage>
        <taxon>Bacteria</taxon>
        <taxon>Bacillati</taxon>
        <taxon>Bacillota</taxon>
        <taxon>Bacilli</taxon>
        <taxon>Lactobacillales</taxon>
        <taxon>Lactobacillaceae</taxon>
        <taxon>Ligilactobacillus</taxon>
    </lineage>
</organism>
<dbReference type="PANTHER" id="PTHR33992:SF1">
    <property type="entry name" value="RIBONUCLEASE P PROTEIN COMPONENT"/>
    <property type="match status" value="1"/>
</dbReference>
<evidence type="ECO:0000256" key="3">
    <source>
        <dbReference type="ARBA" id="ARBA00022722"/>
    </source>
</evidence>
<dbReference type="NCBIfam" id="TIGR00188">
    <property type="entry name" value="rnpA"/>
    <property type="match status" value="1"/>
</dbReference>
<dbReference type="EC" id="3.1.26.5" evidence="7 8"/>
<keyword evidence="5 7" id="KW-0378">Hydrolase</keyword>
<dbReference type="GO" id="GO:0042781">
    <property type="term" value="F:3'-tRNA processing endoribonuclease activity"/>
    <property type="evidence" value="ECO:0007669"/>
    <property type="project" value="TreeGrafter"/>
</dbReference>
<comment type="function">
    <text evidence="1 7">RNaseP catalyzes the removal of the 5'-leader sequence from pre-tRNA to produce the mature 5'-terminus. It can also cleave other RNA substrates such as 4.5S RNA. The protein component plays an auxiliary but essential role in vivo by binding to the 5'-leader sequence and broadening the substrate specificity of the ribozyme.</text>
</comment>
<evidence type="ECO:0000256" key="2">
    <source>
        <dbReference type="ARBA" id="ARBA00022694"/>
    </source>
</evidence>
<keyword evidence="10" id="KW-1185">Reference proteome</keyword>
<evidence type="ECO:0000313" key="10">
    <source>
        <dbReference type="Proteomes" id="UP001139006"/>
    </source>
</evidence>
<dbReference type="Gene3D" id="3.30.230.10">
    <property type="match status" value="1"/>
</dbReference>
<dbReference type="SUPFAM" id="SSF54211">
    <property type="entry name" value="Ribosomal protein S5 domain 2-like"/>
    <property type="match status" value="1"/>
</dbReference>
<accession>A0A9X2FK31</accession>
<dbReference type="HAMAP" id="MF_00227">
    <property type="entry name" value="RNase_P"/>
    <property type="match status" value="1"/>
</dbReference>
<comment type="similarity">
    <text evidence="7">Belongs to the RnpA family.</text>
</comment>
<dbReference type="FunFam" id="3.30.230.10:FF:000021">
    <property type="entry name" value="Ribonuclease P protein component"/>
    <property type="match status" value="1"/>
</dbReference>
<dbReference type="InterPro" id="IPR000100">
    <property type="entry name" value="RNase_P"/>
</dbReference>
<evidence type="ECO:0000256" key="5">
    <source>
        <dbReference type="ARBA" id="ARBA00022801"/>
    </source>
</evidence>
<name>A0A9X2FK31_9LACO</name>
<dbReference type="PANTHER" id="PTHR33992">
    <property type="entry name" value="RIBONUCLEASE P PROTEIN COMPONENT"/>
    <property type="match status" value="1"/>
</dbReference>
<comment type="subunit">
    <text evidence="7">Consists of a catalytic RNA component (M1 or rnpB) and a protein subunit.</text>
</comment>
<evidence type="ECO:0000256" key="7">
    <source>
        <dbReference type="HAMAP-Rule" id="MF_00227"/>
    </source>
</evidence>
<dbReference type="AlphaFoldDB" id="A0A9X2FK31"/>
<dbReference type="GO" id="GO:0000049">
    <property type="term" value="F:tRNA binding"/>
    <property type="evidence" value="ECO:0007669"/>
    <property type="project" value="UniProtKB-UniRule"/>
</dbReference>
<evidence type="ECO:0000256" key="6">
    <source>
        <dbReference type="ARBA" id="ARBA00022884"/>
    </source>
</evidence>
<dbReference type="Proteomes" id="UP001139006">
    <property type="component" value="Unassembled WGS sequence"/>
</dbReference>
<keyword evidence="3 7" id="KW-0540">Nuclease</keyword>
<reference evidence="9 10" key="1">
    <citation type="journal article" date="2023" name="Int. J. Syst. Evol. Microbiol.">
        <title>Ligilactobacillus ubinensis sp. nov., a novel species isolated from the wild ferment of a durian fruit (Durio zibethinus).</title>
        <authorList>
            <person name="Heng Y.C."/>
            <person name="Menon N."/>
            <person name="Chen B."/>
            <person name="Loo B.Z.L."/>
            <person name="Wong G.W.J."/>
            <person name="Lim A.C.H."/>
            <person name="Silvaraju S."/>
            <person name="Kittelmann S."/>
        </authorList>
    </citation>
    <scope>NUCLEOTIDE SEQUENCE [LARGE SCALE GENOMIC DNA]</scope>
    <source>
        <strain evidence="9 10">WILCCON 0076</strain>
    </source>
</reference>
<dbReference type="GO" id="GO:0004526">
    <property type="term" value="F:ribonuclease P activity"/>
    <property type="evidence" value="ECO:0007669"/>
    <property type="project" value="UniProtKB-UniRule"/>
</dbReference>
<keyword evidence="4 7" id="KW-0255">Endonuclease</keyword>
<sequence length="116" mass="13494">MRKSYRVKKETEFQTVFTQGKSCANRQFVVYMIEKPEQVHFRVGISVGKKIGNAVARNWVKRRIRQSLTELKPQLKQDCDFIVIARPGVAWMQTSAVKEHLIHVLRLANVLVDEIK</sequence>
<dbReference type="InterPro" id="IPR020568">
    <property type="entry name" value="Ribosomal_Su5_D2-typ_SF"/>
</dbReference>
<dbReference type="InterPro" id="IPR014721">
    <property type="entry name" value="Ribsml_uS5_D2-typ_fold_subgr"/>
</dbReference>
<comment type="catalytic activity">
    <reaction evidence="7">
        <text>Endonucleolytic cleavage of RNA, removing 5'-extranucleotides from tRNA precursor.</text>
        <dbReference type="EC" id="3.1.26.5"/>
    </reaction>
</comment>
<protein>
    <recommendedName>
        <fullName evidence="7 8">Ribonuclease P protein component</fullName>
        <shortName evidence="7">RNase P protein</shortName>
        <shortName evidence="7">RNaseP protein</shortName>
        <ecNumber evidence="7 8">3.1.26.5</ecNumber>
    </recommendedName>
    <alternativeName>
        <fullName evidence="7">Protein C5</fullName>
    </alternativeName>
</protein>
<proteinExistence type="inferred from homology"/>
<gene>
    <name evidence="7 9" type="primary">rnpA</name>
    <name evidence="9" type="ORF">LB941_06995</name>
</gene>
<evidence type="ECO:0000256" key="4">
    <source>
        <dbReference type="ARBA" id="ARBA00022759"/>
    </source>
</evidence>
<keyword evidence="6 7" id="KW-0694">RNA-binding</keyword>
<evidence type="ECO:0000313" key="9">
    <source>
        <dbReference type="EMBL" id="MCP0887081.1"/>
    </source>
</evidence>
<keyword evidence="2 7" id="KW-0819">tRNA processing</keyword>
<evidence type="ECO:0000256" key="8">
    <source>
        <dbReference type="NCBIfam" id="TIGR00188"/>
    </source>
</evidence>
<dbReference type="Pfam" id="PF00825">
    <property type="entry name" value="Ribonuclease_P"/>
    <property type="match status" value="1"/>
</dbReference>